<dbReference type="Pfam" id="PF01266">
    <property type="entry name" value="DAO"/>
    <property type="match status" value="1"/>
</dbReference>
<evidence type="ECO:0000256" key="1">
    <source>
        <dbReference type="ARBA" id="ARBA00001974"/>
    </source>
</evidence>
<dbReference type="SUPFAM" id="SSF54373">
    <property type="entry name" value="FAD-linked reductases, C-terminal domain"/>
    <property type="match status" value="1"/>
</dbReference>
<name>A0A0U2NE06_9CREN</name>
<keyword evidence="4" id="KW-0274">FAD</keyword>
<accession>A0A0U2NE06</accession>
<evidence type="ECO:0000259" key="6">
    <source>
        <dbReference type="Pfam" id="PF01266"/>
    </source>
</evidence>
<dbReference type="OrthoDB" id="36306at2157"/>
<evidence type="ECO:0000256" key="3">
    <source>
        <dbReference type="ARBA" id="ARBA00022630"/>
    </source>
</evidence>
<evidence type="ECO:0000313" key="8">
    <source>
        <dbReference type="EMBL" id="ALU31373.1"/>
    </source>
</evidence>
<evidence type="ECO:0000256" key="5">
    <source>
        <dbReference type="ARBA" id="ARBA00023002"/>
    </source>
</evidence>
<keyword evidence="3" id="KW-0285">Flavoprotein</keyword>
<proteinExistence type="inferred from homology"/>
<dbReference type="Proteomes" id="UP000060043">
    <property type="component" value="Chromosome"/>
</dbReference>
<dbReference type="GeneID" id="14551624"/>
<dbReference type="PRINTS" id="PR01001">
    <property type="entry name" value="FADG3PDH"/>
</dbReference>
<protein>
    <submittedName>
        <fullName evidence="8">FAD-dependent oxidoreductase</fullName>
    </submittedName>
</protein>
<dbReference type="PaxDb" id="1435377-SUSAZ_05220"/>
<organism evidence="8 9">
    <name type="scientific">Sulfolobus acidocaldarius</name>
    <dbReference type="NCBI Taxonomy" id="2285"/>
    <lineage>
        <taxon>Archaea</taxon>
        <taxon>Thermoproteota</taxon>
        <taxon>Thermoprotei</taxon>
        <taxon>Sulfolobales</taxon>
        <taxon>Sulfolobaceae</taxon>
        <taxon>Sulfolobus</taxon>
    </lineage>
</organism>
<dbReference type="InterPro" id="IPR006076">
    <property type="entry name" value="FAD-dep_OxRdtase"/>
</dbReference>
<evidence type="ECO:0000256" key="2">
    <source>
        <dbReference type="ARBA" id="ARBA00007330"/>
    </source>
</evidence>
<dbReference type="GO" id="GO:0004368">
    <property type="term" value="F:glycerol-3-phosphate dehydrogenase (quinone) activity"/>
    <property type="evidence" value="ECO:0007669"/>
    <property type="project" value="InterPro"/>
</dbReference>
<keyword evidence="5" id="KW-0560">Oxidoreductase</keyword>
<dbReference type="EMBL" id="CP013695">
    <property type="protein sequence ID" value="ALU31373.1"/>
    <property type="molecule type" value="Genomic_DNA"/>
</dbReference>
<comment type="similarity">
    <text evidence="2">Belongs to the FAD-dependent glycerol-3-phosphate dehydrogenase family.</text>
</comment>
<dbReference type="Proteomes" id="UP000065473">
    <property type="component" value="Chromosome"/>
</dbReference>
<evidence type="ECO:0000313" key="9">
    <source>
        <dbReference type="Proteomes" id="UP000060043"/>
    </source>
</evidence>
<reference evidence="9 10" key="1">
    <citation type="submission" date="2015-12" db="EMBL/GenBank/DDBJ databases">
        <title>A stable core within a dynamic pangenome in Sulfolobus acidocaldarius.</title>
        <authorList>
            <person name="Anderson R."/>
            <person name="Kouris A."/>
            <person name="Seward C."/>
            <person name="Campbell K."/>
            <person name="Whitaker R."/>
        </authorList>
    </citation>
    <scope>NUCLEOTIDE SEQUENCE [LARGE SCALE GENOMIC DNA]</scope>
    <source>
        <strain evidence="7 10">GG12-C01-09</strain>
        <strain evidence="8 9">NG05B_CO5_07</strain>
    </source>
</reference>
<dbReference type="GO" id="GO:0006072">
    <property type="term" value="P:glycerol-3-phosphate metabolic process"/>
    <property type="evidence" value="ECO:0007669"/>
    <property type="project" value="InterPro"/>
</dbReference>
<evidence type="ECO:0000313" key="7">
    <source>
        <dbReference type="EMBL" id="ALU28657.1"/>
    </source>
</evidence>
<evidence type="ECO:0000256" key="4">
    <source>
        <dbReference type="ARBA" id="ARBA00022827"/>
    </source>
</evidence>
<dbReference type="OMA" id="VYKGGPH"/>
<gene>
    <name evidence="7" type="ORF">ATY89_00890</name>
    <name evidence="8" type="ORF">ATZ20_03930</name>
</gene>
<feature type="domain" description="FAD dependent oxidoreductase" evidence="6">
    <location>
        <begin position="7"/>
        <end position="360"/>
    </location>
</feature>
<evidence type="ECO:0000313" key="10">
    <source>
        <dbReference type="Proteomes" id="UP000065473"/>
    </source>
</evidence>
<dbReference type="SUPFAM" id="SSF51905">
    <property type="entry name" value="FAD/NAD(P)-binding domain"/>
    <property type="match status" value="1"/>
</dbReference>
<dbReference type="InterPro" id="IPR036188">
    <property type="entry name" value="FAD/NAD-bd_sf"/>
</dbReference>
<comment type="cofactor">
    <cofactor evidence="1">
        <name>FAD</name>
        <dbReference type="ChEBI" id="CHEBI:57692"/>
    </cofactor>
</comment>
<dbReference type="RefSeq" id="WP_011277972.1">
    <property type="nucleotide sequence ID" value="NZ_BHWZ01000002.1"/>
</dbReference>
<dbReference type="InterPro" id="IPR000447">
    <property type="entry name" value="G3P_DH_FAD-dep"/>
</dbReference>
<dbReference type="Gene3D" id="3.50.50.60">
    <property type="entry name" value="FAD/NAD(P)-binding domain"/>
    <property type="match status" value="1"/>
</dbReference>
<dbReference type="AlphaFoldDB" id="A0A0U2NE06"/>
<dbReference type="EMBL" id="CP013694">
    <property type="protein sequence ID" value="ALU28657.1"/>
    <property type="molecule type" value="Genomic_DNA"/>
</dbReference>
<dbReference type="PANTHER" id="PTHR11985:SF15">
    <property type="entry name" value="GLYCEROL-3-PHOSPHATE DEHYDROGENASE, MITOCHONDRIAL"/>
    <property type="match status" value="1"/>
</dbReference>
<sequence length="428" mass="46998">MKQNSSVIVIGGGATGLFTALDLSLRGINVTLVERGDIASGTSGKFHGLLHSGARYAVNDPESAKECKQENEVLSKIAPEFVRDTGGVFVGITEDDVNYSQRFLSALNSLGITNKVMDVEELIRREPFINKKSKIAIWVPDKVVYGYDLLATVALTASLNGAKILTYNEVKRVLREGNSVRRVEVKDNISGETKILNGDIIVNTAGPWAFRVIEMAGLGEIPLLPTAGIMVVMKEKLNSMVINRLRPPSDGDIIVPYGDSSIIGTTATIIPDPDNFEISDEDINMLIEEGAYMIPRLKEVKPERAYASVRPLIKNAEDGRGATRDFMIIDHEKVDSLDGLISVIGGKFTTSRLAGEKVSDMVSEKLGIREKSKTATIKLMSELDEKLLEKKRVPKVLVKMIRERKGSLDEDRYSTAMYILLSLLARGE</sequence>
<dbReference type="PANTHER" id="PTHR11985">
    <property type="entry name" value="GLYCEROL-3-PHOSPHATE DEHYDROGENASE"/>
    <property type="match status" value="1"/>
</dbReference>
<dbReference type="Gene3D" id="3.30.9.10">
    <property type="entry name" value="D-Amino Acid Oxidase, subunit A, domain 2"/>
    <property type="match status" value="1"/>
</dbReference>
<dbReference type="STRING" id="1435377.SUSAZ_05220"/>